<reference evidence="2 3" key="1">
    <citation type="journal article" date="2021" name="BMC Biol.">
        <title>Horizontally acquired antibacterial genes associated with adaptive radiation of ladybird beetles.</title>
        <authorList>
            <person name="Li H.S."/>
            <person name="Tang X.F."/>
            <person name="Huang Y.H."/>
            <person name="Xu Z.Y."/>
            <person name="Chen M.L."/>
            <person name="Du X.Y."/>
            <person name="Qiu B.Y."/>
            <person name="Chen P.T."/>
            <person name="Zhang W."/>
            <person name="Slipinski A."/>
            <person name="Escalona H.E."/>
            <person name="Waterhouse R.M."/>
            <person name="Zwick A."/>
            <person name="Pang H."/>
        </authorList>
    </citation>
    <scope>NUCLEOTIDE SEQUENCE [LARGE SCALE GENOMIC DNA]</scope>
    <source>
        <strain evidence="2">SYSU2018</strain>
    </source>
</reference>
<comment type="caution">
    <text evidence="2">The sequence shown here is derived from an EMBL/GenBank/DDBJ whole genome shotgun (WGS) entry which is preliminary data.</text>
</comment>
<keyword evidence="3" id="KW-1185">Reference proteome</keyword>
<dbReference type="Proteomes" id="UP001516400">
    <property type="component" value="Unassembled WGS sequence"/>
</dbReference>
<feature type="region of interest" description="Disordered" evidence="1">
    <location>
        <begin position="111"/>
        <end position="132"/>
    </location>
</feature>
<sequence length="174" mass="19582">MAGNRGKRIVEMALENPYDDEDVSNNSDISDQDMKRKGSTRKISNKKRRFLKTCSDGNEMTKIPKMNANSMNQPGPSMFGSEFDLTKDKENSISVPSFISQLQLSEPIEEEFHGSHPTFSQPLQYSETNKDIQQELDEFFEVEIGQPSRKNPVGNHQVFDYADAGLSPNDAATL</sequence>
<dbReference type="AlphaFoldDB" id="A0ABD2NHP4"/>
<accession>A0ABD2NHP4</accession>
<feature type="region of interest" description="Disordered" evidence="1">
    <location>
        <begin position="146"/>
        <end position="174"/>
    </location>
</feature>
<evidence type="ECO:0000313" key="3">
    <source>
        <dbReference type="Proteomes" id="UP001516400"/>
    </source>
</evidence>
<dbReference type="EMBL" id="JABFTP020000103">
    <property type="protein sequence ID" value="KAL3278054.1"/>
    <property type="molecule type" value="Genomic_DNA"/>
</dbReference>
<evidence type="ECO:0000256" key="1">
    <source>
        <dbReference type="SAM" id="MobiDB-lite"/>
    </source>
</evidence>
<feature type="region of interest" description="Disordered" evidence="1">
    <location>
        <begin position="1"/>
        <end position="83"/>
    </location>
</feature>
<gene>
    <name evidence="2" type="ORF">HHI36_013399</name>
</gene>
<evidence type="ECO:0000313" key="2">
    <source>
        <dbReference type="EMBL" id="KAL3278054.1"/>
    </source>
</evidence>
<feature type="compositionally biased region" description="Polar residues" evidence="1">
    <location>
        <begin position="117"/>
        <end position="127"/>
    </location>
</feature>
<organism evidence="2 3">
    <name type="scientific">Cryptolaemus montrouzieri</name>
    <dbReference type="NCBI Taxonomy" id="559131"/>
    <lineage>
        <taxon>Eukaryota</taxon>
        <taxon>Metazoa</taxon>
        <taxon>Ecdysozoa</taxon>
        <taxon>Arthropoda</taxon>
        <taxon>Hexapoda</taxon>
        <taxon>Insecta</taxon>
        <taxon>Pterygota</taxon>
        <taxon>Neoptera</taxon>
        <taxon>Endopterygota</taxon>
        <taxon>Coleoptera</taxon>
        <taxon>Polyphaga</taxon>
        <taxon>Cucujiformia</taxon>
        <taxon>Coccinelloidea</taxon>
        <taxon>Coccinellidae</taxon>
        <taxon>Scymninae</taxon>
        <taxon>Scymnini</taxon>
        <taxon>Cryptolaemus</taxon>
    </lineage>
</organism>
<protein>
    <submittedName>
        <fullName evidence="2">Uncharacterized protein</fullName>
    </submittedName>
</protein>
<proteinExistence type="predicted"/>
<name>A0ABD2NHP4_9CUCU</name>
<feature type="compositionally biased region" description="Basic residues" evidence="1">
    <location>
        <begin position="37"/>
        <end position="51"/>
    </location>
</feature>